<dbReference type="HOGENOM" id="CLU_2386854_0_0_1"/>
<dbReference type="STRING" id="930991.A0A0D0D4R7"/>
<evidence type="ECO:0000313" key="2">
    <source>
        <dbReference type="EMBL" id="KIK91577.1"/>
    </source>
</evidence>
<dbReference type="Proteomes" id="UP000054538">
    <property type="component" value="Unassembled WGS sequence"/>
</dbReference>
<feature type="signal peptide" evidence="1">
    <location>
        <begin position="1"/>
        <end position="20"/>
    </location>
</feature>
<proteinExistence type="predicted"/>
<organism evidence="2 3">
    <name type="scientific">Paxillus rubicundulus Ve08.2h10</name>
    <dbReference type="NCBI Taxonomy" id="930991"/>
    <lineage>
        <taxon>Eukaryota</taxon>
        <taxon>Fungi</taxon>
        <taxon>Dikarya</taxon>
        <taxon>Basidiomycota</taxon>
        <taxon>Agaricomycotina</taxon>
        <taxon>Agaricomycetes</taxon>
        <taxon>Agaricomycetidae</taxon>
        <taxon>Boletales</taxon>
        <taxon>Paxilineae</taxon>
        <taxon>Paxillaceae</taxon>
        <taxon>Paxillus</taxon>
    </lineage>
</organism>
<dbReference type="OrthoDB" id="3187773at2759"/>
<reference evidence="2 3" key="1">
    <citation type="submission" date="2014-04" db="EMBL/GenBank/DDBJ databases">
        <authorList>
            <consortium name="DOE Joint Genome Institute"/>
            <person name="Kuo A."/>
            <person name="Kohler A."/>
            <person name="Jargeat P."/>
            <person name="Nagy L.G."/>
            <person name="Floudas D."/>
            <person name="Copeland A."/>
            <person name="Barry K.W."/>
            <person name="Cichocki N."/>
            <person name="Veneault-Fourrey C."/>
            <person name="LaButti K."/>
            <person name="Lindquist E.A."/>
            <person name="Lipzen A."/>
            <person name="Lundell T."/>
            <person name="Morin E."/>
            <person name="Murat C."/>
            <person name="Sun H."/>
            <person name="Tunlid A."/>
            <person name="Henrissat B."/>
            <person name="Grigoriev I.V."/>
            <person name="Hibbett D.S."/>
            <person name="Martin F."/>
            <person name="Nordberg H.P."/>
            <person name="Cantor M.N."/>
            <person name="Hua S.X."/>
        </authorList>
    </citation>
    <scope>NUCLEOTIDE SEQUENCE [LARGE SCALE GENOMIC DNA]</scope>
    <source>
        <strain evidence="2 3">Ve08.2h10</strain>
    </source>
</reference>
<accession>A0A0D0D4R7</accession>
<name>A0A0D0D4R7_9AGAM</name>
<sequence length="94" mass="10714">MWKLLVYFVFFSFVFTNSQTSSCALIEWFDHIADRPDDLTGMWMVAPSCNDDGSQHLALIHADSIVCSAHLLPIFGEEYVSLTQLTRSLPWILC</sequence>
<evidence type="ECO:0000256" key="1">
    <source>
        <dbReference type="SAM" id="SignalP"/>
    </source>
</evidence>
<keyword evidence="1" id="KW-0732">Signal</keyword>
<feature type="chain" id="PRO_5002208877" evidence="1">
    <location>
        <begin position="21"/>
        <end position="94"/>
    </location>
</feature>
<dbReference type="AlphaFoldDB" id="A0A0D0D4R7"/>
<dbReference type="InParanoid" id="A0A0D0D4R7"/>
<keyword evidence="3" id="KW-1185">Reference proteome</keyword>
<reference evidence="3" key="2">
    <citation type="submission" date="2015-01" db="EMBL/GenBank/DDBJ databases">
        <title>Evolutionary Origins and Diversification of the Mycorrhizal Mutualists.</title>
        <authorList>
            <consortium name="DOE Joint Genome Institute"/>
            <consortium name="Mycorrhizal Genomics Consortium"/>
            <person name="Kohler A."/>
            <person name="Kuo A."/>
            <person name="Nagy L.G."/>
            <person name="Floudas D."/>
            <person name="Copeland A."/>
            <person name="Barry K.W."/>
            <person name="Cichocki N."/>
            <person name="Veneault-Fourrey C."/>
            <person name="LaButti K."/>
            <person name="Lindquist E.A."/>
            <person name="Lipzen A."/>
            <person name="Lundell T."/>
            <person name="Morin E."/>
            <person name="Murat C."/>
            <person name="Riley R."/>
            <person name="Ohm R."/>
            <person name="Sun H."/>
            <person name="Tunlid A."/>
            <person name="Henrissat B."/>
            <person name="Grigoriev I.V."/>
            <person name="Hibbett D.S."/>
            <person name="Martin F."/>
        </authorList>
    </citation>
    <scope>NUCLEOTIDE SEQUENCE [LARGE SCALE GENOMIC DNA]</scope>
    <source>
        <strain evidence="3">Ve08.2h10</strain>
    </source>
</reference>
<dbReference type="EMBL" id="KN825372">
    <property type="protein sequence ID" value="KIK91577.1"/>
    <property type="molecule type" value="Genomic_DNA"/>
</dbReference>
<gene>
    <name evidence="2" type="ORF">PAXRUDRAFT_796992</name>
</gene>
<protein>
    <submittedName>
        <fullName evidence="2">Unplaced genomic scaffold scaffold_550, whole genome shotgun sequence</fullName>
    </submittedName>
</protein>
<evidence type="ECO:0000313" key="3">
    <source>
        <dbReference type="Proteomes" id="UP000054538"/>
    </source>
</evidence>